<evidence type="ECO:0000256" key="1">
    <source>
        <dbReference type="ARBA" id="ARBA00038476"/>
    </source>
</evidence>
<dbReference type="PANTHER" id="PTHR12475">
    <property type="match status" value="1"/>
</dbReference>
<comment type="similarity">
    <text evidence="1">Belongs to the lcsJ thioesterase family.</text>
</comment>
<dbReference type="InterPro" id="IPR029069">
    <property type="entry name" value="HotDog_dom_sf"/>
</dbReference>
<dbReference type="RefSeq" id="XP_007762626.1">
    <property type="nucleotide sequence ID" value="XM_007764436.1"/>
</dbReference>
<organism evidence="3 4">
    <name type="scientific">Coniophora puteana (strain RWD-64-598)</name>
    <name type="common">Brown rot fungus</name>
    <dbReference type="NCBI Taxonomy" id="741705"/>
    <lineage>
        <taxon>Eukaryota</taxon>
        <taxon>Fungi</taxon>
        <taxon>Dikarya</taxon>
        <taxon>Basidiomycota</taxon>
        <taxon>Agaricomycotina</taxon>
        <taxon>Agaricomycetes</taxon>
        <taxon>Agaricomycetidae</taxon>
        <taxon>Boletales</taxon>
        <taxon>Coniophorineae</taxon>
        <taxon>Coniophoraceae</taxon>
        <taxon>Coniophora</taxon>
    </lineage>
</organism>
<dbReference type="SUPFAM" id="SSF54637">
    <property type="entry name" value="Thioesterase/thiol ester dehydrase-isomerase"/>
    <property type="match status" value="1"/>
</dbReference>
<feature type="compositionally biased region" description="Polar residues" evidence="2">
    <location>
        <begin position="353"/>
        <end position="364"/>
    </location>
</feature>
<dbReference type="OrthoDB" id="265761at2759"/>
<dbReference type="EMBL" id="JH711573">
    <property type="protein sequence ID" value="EIW85875.1"/>
    <property type="molecule type" value="Genomic_DNA"/>
</dbReference>
<keyword evidence="4" id="KW-1185">Reference proteome</keyword>
<feature type="compositionally biased region" description="Polar residues" evidence="2">
    <location>
        <begin position="373"/>
        <end position="396"/>
    </location>
</feature>
<comment type="caution">
    <text evidence="3">The sequence shown here is derived from an EMBL/GenBank/DDBJ whole genome shotgun (WGS) entry which is preliminary data.</text>
</comment>
<protein>
    <submittedName>
        <fullName evidence="3">Uncharacterized protein</fullName>
    </submittedName>
</protein>
<dbReference type="PANTHER" id="PTHR12475:SF4">
    <property type="entry name" value="PROTEIN THEM6"/>
    <property type="match status" value="1"/>
</dbReference>
<dbReference type="AlphaFoldDB" id="A0A5M3N4V1"/>
<proteinExistence type="inferred from homology"/>
<dbReference type="InterPro" id="IPR051490">
    <property type="entry name" value="THEM6_lcsJ_thioesterase"/>
</dbReference>
<dbReference type="Proteomes" id="UP000053558">
    <property type="component" value="Unassembled WGS sequence"/>
</dbReference>
<name>A0A5M3N4V1_CONPW</name>
<feature type="region of interest" description="Disordered" evidence="2">
    <location>
        <begin position="342"/>
        <end position="396"/>
    </location>
</feature>
<dbReference type="KEGG" id="cput:CONPUDRAFT_68535"/>
<evidence type="ECO:0000313" key="4">
    <source>
        <dbReference type="Proteomes" id="UP000053558"/>
    </source>
</evidence>
<reference evidence="4" key="1">
    <citation type="journal article" date="2012" name="Science">
        <title>The Paleozoic origin of enzymatic lignin decomposition reconstructed from 31 fungal genomes.</title>
        <authorList>
            <person name="Floudas D."/>
            <person name="Binder M."/>
            <person name="Riley R."/>
            <person name="Barry K."/>
            <person name="Blanchette R.A."/>
            <person name="Henrissat B."/>
            <person name="Martinez A.T."/>
            <person name="Otillar R."/>
            <person name="Spatafora J.W."/>
            <person name="Yadav J.S."/>
            <person name="Aerts A."/>
            <person name="Benoit I."/>
            <person name="Boyd A."/>
            <person name="Carlson A."/>
            <person name="Copeland A."/>
            <person name="Coutinho P.M."/>
            <person name="de Vries R.P."/>
            <person name="Ferreira P."/>
            <person name="Findley K."/>
            <person name="Foster B."/>
            <person name="Gaskell J."/>
            <person name="Glotzer D."/>
            <person name="Gorecki P."/>
            <person name="Heitman J."/>
            <person name="Hesse C."/>
            <person name="Hori C."/>
            <person name="Igarashi K."/>
            <person name="Jurgens J.A."/>
            <person name="Kallen N."/>
            <person name="Kersten P."/>
            <person name="Kohler A."/>
            <person name="Kuees U."/>
            <person name="Kumar T.K.A."/>
            <person name="Kuo A."/>
            <person name="LaButti K."/>
            <person name="Larrondo L.F."/>
            <person name="Lindquist E."/>
            <person name="Ling A."/>
            <person name="Lombard V."/>
            <person name="Lucas S."/>
            <person name="Lundell T."/>
            <person name="Martin R."/>
            <person name="McLaughlin D.J."/>
            <person name="Morgenstern I."/>
            <person name="Morin E."/>
            <person name="Murat C."/>
            <person name="Nagy L.G."/>
            <person name="Nolan M."/>
            <person name="Ohm R.A."/>
            <person name="Patyshakuliyeva A."/>
            <person name="Rokas A."/>
            <person name="Ruiz-Duenas F.J."/>
            <person name="Sabat G."/>
            <person name="Salamov A."/>
            <person name="Samejima M."/>
            <person name="Schmutz J."/>
            <person name="Slot J.C."/>
            <person name="St John F."/>
            <person name="Stenlid J."/>
            <person name="Sun H."/>
            <person name="Sun S."/>
            <person name="Syed K."/>
            <person name="Tsang A."/>
            <person name="Wiebenga A."/>
            <person name="Young D."/>
            <person name="Pisabarro A."/>
            <person name="Eastwood D.C."/>
            <person name="Martin F."/>
            <person name="Cullen D."/>
            <person name="Grigoriev I.V."/>
            <person name="Hibbett D.S."/>
        </authorList>
    </citation>
    <scope>NUCLEOTIDE SEQUENCE [LARGE SCALE GENOMIC DNA]</scope>
    <source>
        <strain evidence="4">RWD-64-598 SS2</strain>
    </source>
</reference>
<evidence type="ECO:0000313" key="3">
    <source>
        <dbReference type="EMBL" id="EIW85875.1"/>
    </source>
</evidence>
<evidence type="ECO:0000256" key="2">
    <source>
        <dbReference type="SAM" id="MobiDB-lite"/>
    </source>
</evidence>
<accession>A0A5M3N4V1</accession>
<sequence>MFSHLDLLGSQYSIDTWATGSRPTPSRPSTQGYRGMEWAIFLRWSRLGCKTDFARVTDKDWDCVIGLTHDARCASQISQPPPHPRRTNAKAAEELHSEFMRNECLSLLPRDVDERDHLPMSSSLGDIQVPASLAWLISKAPHPFRSLFRADKSMTSRLRWMRSSYYHGAGLATREERYTLPAIMPPNSIDGALAKITVFQMAQSDSSASHFARASLSSSLRKPKLSVVSPTGQRGNVLWAKARLNIRPYRSLLRLTFITAALDERDSYMHLSNSSYAKILDAGRFVVALDAFFSFGRCGGWIALGSTHFHFIREIPMLSWYEVHSNIGAWIPNGCTWSHASRMPPGKTKTLDPATSTEATTPAVNATPRVAVSQPTNSNGLDTPSASDHGSASNPEQVAAPLAARAGDDVENCVTLHCVAVSWICAKHGRIVVPPPVLLTCEAFSRSSPSSAAYSPSNPTHHMERREVWEDALGEEVEAQGVQNLKLLDDLGHGMEGAH</sequence>
<gene>
    <name evidence="3" type="ORF">CONPUDRAFT_68535</name>
</gene>
<dbReference type="GeneID" id="19208656"/>